<dbReference type="PANTHER" id="PTHR11439:SF509">
    <property type="entry name" value="RNA-DIRECTED DNA POLYMERASE"/>
    <property type="match status" value="1"/>
</dbReference>
<feature type="compositionally biased region" description="Basic and acidic residues" evidence="2">
    <location>
        <begin position="541"/>
        <end position="550"/>
    </location>
</feature>
<dbReference type="Proteomes" id="UP001151760">
    <property type="component" value="Unassembled WGS sequence"/>
</dbReference>
<feature type="region of interest" description="Disordered" evidence="2">
    <location>
        <begin position="528"/>
        <end position="550"/>
    </location>
</feature>
<dbReference type="InterPro" id="IPR001878">
    <property type="entry name" value="Znf_CCHC"/>
</dbReference>
<feature type="compositionally biased region" description="Low complexity" evidence="2">
    <location>
        <begin position="1318"/>
        <end position="1335"/>
    </location>
</feature>
<comment type="caution">
    <text evidence="4">The sequence shown here is derived from an EMBL/GenBank/DDBJ whole genome shotgun (WGS) entry which is preliminary data.</text>
</comment>
<dbReference type="EMBL" id="BQNB010018613">
    <property type="protein sequence ID" value="GJT76317.1"/>
    <property type="molecule type" value="Genomic_DNA"/>
</dbReference>
<organism evidence="4 5">
    <name type="scientific">Tanacetum coccineum</name>
    <dbReference type="NCBI Taxonomy" id="301880"/>
    <lineage>
        <taxon>Eukaryota</taxon>
        <taxon>Viridiplantae</taxon>
        <taxon>Streptophyta</taxon>
        <taxon>Embryophyta</taxon>
        <taxon>Tracheophyta</taxon>
        <taxon>Spermatophyta</taxon>
        <taxon>Magnoliopsida</taxon>
        <taxon>eudicotyledons</taxon>
        <taxon>Gunneridae</taxon>
        <taxon>Pentapetalae</taxon>
        <taxon>asterids</taxon>
        <taxon>campanulids</taxon>
        <taxon>Asterales</taxon>
        <taxon>Asteraceae</taxon>
        <taxon>Asteroideae</taxon>
        <taxon>Anthemideae</taxon>
        <taxon>Anthemidinae</taxon>
        <taxon>Tanacetum</taxon>
    </lineage>
</organism>
<evidence type="ECO:0000259" key="3">
    <source>
        <dbReference type="PROSITE" id="PS50158"/>
    </source>
</evidence>
<dbReference type="SMART" id="SM00343">
    <property type="entry name" value="ZnF_C2HC"/>
    <property type="match status" value="1"/>
</dbReference>
<protein>
    <submittedName>
        <fullName evidence="4">Retrovirus-related pol polyprotein from transposon TNT 1-94</fullName>
    </submittedName>
</protein>
<feature type="region of interest" description="Disordered" evidence="2">
    <location>
        <begin position="1071"/>
        <end position="1142"/>
    </location>
</feature>
<feature type="region of interest" description="Disordered" evidence="2">
    <location>
        <begin position="1318"/>
        <end position="1347"/>
    </location>
</feature>
<accession>A0ABQ5GMZ7</accession>
<dbReference type="PANTHER" id="PTHR11439">
    <property type="entry name" value="GAG-POL-RELATED RETROTRANSPOSON"/>
    <property type="match status" value="1"/>
</dbReference>
<feature type="domain" description="CCHC-type" evidence="3">
    <location>
        <begin position="34"/>
        <end position="48"/>
    </location>
</feature>
<sequence length="1604" mass="183538">MLTIRARRSLKNTGRKLDMDNKERIRFDKSKVECFNCHKRGHFERECRTPKNQDSRNKEPTRRTVPVEETTSNALVSYSTSSTHSKVYNDLNGCSSCLEYVKDLKKQNEQLVKDLRTTRISVVSYKTGLESVEARLVVFKKNESVYEEDIKLLKREIYLRDLDITELKRKLELATKEKDEPTVETNEPNGRKENGAPTIEDCVSESEEDDDPKFQTAKPNFTKIEFVKPKTDRKSVKQIRQDTYSLSFSPSRSPRGNKRNWNQKMSQKLRNDFEMFNKVCHVYGSFDHLKNDWNNWYNNRRFAKPVWTNVQRVNKQNFSKLTHPSPKRNMVPRTVLTRSDSISLNTARPINTVLPRTSVNNARPMKKVINNAYSTARRPFNKIIAANNSNFTKKVNTVKGTRVNTARSKALILDSFNRKANEGFFVGYSTNSKAFRVFNSRTRIVEENLHVQFSENTPNIAGSGPNWLFDIDALTNSMNYKLVVAGNQSNGNAGTKACDDTSKARMETVHGKDYILLLMWPADPLFSQNSKDSPDVGFKPSGEEEKKDEPRINQVLDTNINSTNNINTASDGNNINNVNAVSSTVNAAGLEVNVVDQKTSIKLPNDPNIPELEDIVYSDDDDEDVGAEDDMNNLDAFMPVSPILSTRIHKDHPLQQRTTNKELVRMMFACFLSQEEPKKVYRNKKDERGIVIKNKARLVAQGYIQEEGIYYDEVFAPVSRIEAIRLFLAYASFKDFVVYQMDVKSAFLYGKIEEEVYVCQPPGFEDPDFPDRVYKVEKAIYGLHQAPRAWYETLSTYLLDNGFQRGKIDKTLFIRRDKGELTFFLGLQVKQKEDGIFISQDKYVTKILKKFGFSDVKTTSTPMKTHKPLLKDADGEDVDEHLYRSMIGSLMYLTSSRPDIMFAACACARFQVNPKVSHLHVVKRIFRYLKGDAISKTVVLIQTTELSIRGFQYAVHRFSISIKVIITESTIKRDLQLEDAECLPIATIFKELTRMWYEKLTQKLTFYKAFFSPQWKFLIHTIFQCLSAKTTSWNEFSSTMASAIISLATNQKFNFSKYIFDNMVKNLEAQEQVGEGSEIPTDSYHTPTTTQPSTSKPQKKQSRRKQKKDTEDPQLSGPTEPVTNDTENVASIPTHSNNPLLSGEDRLKLNELMELCTSLSQRVLDLDNTNTSQATEITELKKRVKKLEGKRKSKPTGMKRLFKIGRSAQVVSSEDEGLGAQEDASKQGRKIADIDADAEVTLVDETQGRNDEEMFDIGILYGEEEFAEHDVVEKEVSTAEVTTDSATTTTVDELTLAQTLIEIKAAKPKARGIIFQEPSEFTTTTSPSQPSQLPQAKDKGKAKMVEPEKPLKKKDQIMFDKEAEEQGELTIEEKSRLFVELMNKRKKHFARLRAEEQRRKPPTKAQKRNTMSTYLKNMAGYKHNQLNTKSFEDIQMLFDKEMKRVNTFVDMDTELVKGSETRTEGSSKRAGEELEFENLKKHKLDENVEAEVDDEAEMKKHMEIVPDDEVEIDVIPLATKPPIVVDWKIIKEEKMGYFQIIRADGSSKSVEESTRTQSNSLEAIFFKWSTFCEISEYAYLYVGRKEISTYTCNNHRNAQQEASN</sequence>
<dbReference type="SUPFAM" id="SSF56672">
    <property type="entry name" value="DNA/RNA polymerases"/>
    <property type="match status" value="1"/>
</dbReference>
<dbReference type="InterPro" id="IPR043502">
    <property type="entry name" value="DNA/RNA_pol_sf"/>
</dbReference>
<dbReference type="SUPFAM" id="SSF57756">
    <property type="entry name" value="Retrovirus zinc finger-like domains"/>
    <property type="match status" value="1"/>
</dbReference>
<keyword evidence="1" id="KW-0862">Zinc</keyword>
<evidence type="ECO:0000313" key="4">
    <source>
        <dbReference type="EMBL" id="GJT76317.1"/>
    </source>
</evidence>
<keyword evidence="1" id="KW-0863">Zinc-finger</keyword>
<gene>
    <name evidence="4" type="ORF">Tco_1043042</name>
</gene>
<keyword evidence="1" id="KW-0479">Metal-binding</keyword>
<evidence type="ECO:0000256" key="1">
    <source>
        <dbReference type="PROSITE-ProRule" id="PRU00047"/>
    </source>
</evidence>
<dbReference type="PROSITE" id="PS50158">
    <property type="entry name" value="ZF_CCHC"/>
    <property type="match status" value="1"/>
</dbReference>
<dbReference type="InterPro" id="IPR013103">
    <property type="entry name" value="RVT_2"/>
</dbReference>
<dbReference type="Pfam" id="PF07727">
    <property type="entry name" value="RVT_2"/>
    <property type="match status" value="1"/>
</dbReference>
<feature type="region of interest" description="Disordered" evidence="2">
    <location>
        <begin position="176"/>
        <end position="197"/>
    </location>
</feature>
<proteinExistence type="predicted"/>
<dbReference type="InterPro" id="IPR057670">
    <property type="entry name" value="SH3_retrovirus"/>
</dbReference>
<evidence type="ECO:0000313" key="5">
    <source>
        <dbReference type="Proteomes" id="UP001151760"/>
    </source>
</evidence>
<feature type="compositionally biased region" description="Low complexity" evidence="2">
    <location>
        <begin position="1086"/>
        <end position="1096"/>
    </location>
</feature>
<dbReference type="Gene3D" id="4.10.60.10">
    <property type="entry name" value="Zinc finger, CCHC-type"/>
    <property type="match status" value="1"/>
</dbReference>
<reference evidence="4" key="2">
    <citation type="submission" date="2022-01" db="EMBL/GenBank/DDBJ databases">
        <authorList>
            <person name="Yamashiro T."/>
            <person name="Shiraishi A."/>
            <person name="Satake H."/>
            <person name="Nakayama K."/>
        </authorList>
    </citation>
    <scope>NUCLEOTIDE SEQUENCE</scope>
</reference>
<name>A0ABQ5GMZ7_9ASTR</name>
<keyword evidence="5" id="KW-1185">Reference proteome</keyword>
<feature type="compositionally biased region" description="Polar residues" evidence="2">
    <location>
        <begin position="1121"/>
        <end position="1140"/>
    </location>
</feature>
<feature type="compositionally biased region" description="Basic and acidic residues" evidence="2">
    <location>
        <begin position="1336"/>
        <end position="1347"/>
    </location>
</feature>
<feature type="region of interest" description="Disordered" evidence="2">
    <location>
        <begin position="46"/>
        <end position="69"/>
    </location>
</feature>
<feature type="compositionally biased region" description="Basic residues" evidence="2">
    <location>
        <begin position="1097"/>
        <end position="1107"/>
    </location>
</feature>
<dbReference type="Pfam" id="PF25597">
    <property type="entry name" value="SH3_retrovirus"/>
    <property type="match status" value="1"/>
</dbReference>
<dbReference type="InterPro" id="IPR036875">
    <property type="entry name" value="Znf_CCHC_sf"/>
</dbReference>
<evidence type="ECO:0000256" key="2">
    <source>
        <dbReference type="SAM" id="MobiDB-lite"/>
    </source>
</evidence>
<reference evidence="4" key="1">
    <citation type="journal article" date="2022" name="Int. J. Mol. Sci.">
        <title>Draft Genome of Tanacetum Coccineum: Genomic Comparison of Closely Related Tanacetum-Family Plants.</title>
        <authorList>
            <person name="Yamashiro T."/>
            <person name="Shiraishi A."/>
            <person name="Nakayama K."/>
            <person name="Satake H."/>
        </authorList>
    </citation>
    <scope>NUCLEOTIDE SEQUENCE</scope>
</reference>
<feature type="compositionally biased region" description="Basic and acidic residues" evidence="2">
    <location>
        <begin position="46"/>
        <end position="66"/>
    </location>
</feature>